<dbReference type="EMBL" id="DVJN01000188">
    <property type="protein sequence ID" value="HIS93241.1"/>
    <property type="molecule type" value="Genomic_DNA"/>
</dbReference>
<accession>A0A9D1G174</accession>
<dbReference type="Pfam" id="PF07009">
    <property type="entry name" value="NusG_II"/>
    <property type="match status" value="1"/>
</dbReference>
<dbReference type="Gene3D" id="2.60.320.10">
    <property type="entry name" value="N-utilization substance G protein NusG, insert domain"/>
    <property type="match status" value="1"/>
</dbReference>
<dbReference type="AlphaFoldDB" id="A0A9D1G174"/>
<gene>
    <name evidence="1" type="ORF">IAA84_09525</name>
</gene>
<dbReference type="Proteomes" id="UP000824140">
    <property type="component" value="Unassembled WGS sequence"/>
</dbReference>
<reference evidence="1" key="2">
    <citation type="journal article" date="2021" name="PeerJ">
        <title>Extensive microbial diversity within the chicken gut microbiome revealed by metagenomics and culture.</title>
        <authorList>
            <person name="Gilroy R."/>
            <person name="Ravi A."/>
            <person name="Getino M."/>
            <person name="Pursley I."/>
            <person name="Horton D.L."/>
            <person name="Alikhan N.F."/>
            <person name="Baker D."/>
            <person name="Gharbi K."/>
            <person name="Hall N."/>
            <person name="Watson M."/>
            <person name="Adriaenssens E.M."/>
            <person name="Foster-Nyarko E."/>
            <person name="Jarju S."/>
            <person name="Secka A."/>
            <person name="Antonio M."/>
            <person name="Oren A."/>
            <person name="Chaudhuri R.R."/>
            <person name="La Ragione R."/>
            <person name="Hildebrand F."/>
            <person name="Pallen M.J."/>
        </authorList>
    </citation>
    <scope>NUCLEOTIDE SEQUENCE</scope>
    <source>
        <strain evidence="1">13766</strain>
    </source>
</reference>
<sequence>MKKGDGLLIAALAAVSLLAFCLLPAPSGATLARLKVDGETVCEIAGGAYRWEAGDAYLEFCFEDGRARVLASSCPDQICVQSGEVSGAGRSIICLPNRAVIELTGPGAADAVV</sequence>
<organism evidence="1 2">
    <name type="scientific">Candidatus Alectryocaccomicrobium excrementavium</name>
    <dbReference type="NCBI Taxonomy" id="2840668"/>
    <lineage>
        <taxon>Bacteria</taxon>
        <taxon>Bacillati</taxon>
        <taxon>Bacillota</taxon>
        <taxon>Clostridia</taxon>
        <taxon>Candidatus Alectryocaccomicrobium</taxon>
    </lineage>
</organism>
<evidence type="ECO:0000313" key="2">
    <source>
        <dbReference type="Proteomes" id="UP000824140"/>
    </source>
</evidence>
<evidence type="ECO:0000313" key="1">
    <source>
        <dbReference type="EMBL" id="HIS93241.1"/>
    </source>
</evidence>
<comment type="caution">
    <text evidence="1">The sequence shown here is derived from an EMBL/GenBank/DDBJ whole genome shotgun (WGS) entry which is preliminary data.</text>
</comment>
<name>A0A9D1G174_9FIRM</name>
<dbReference type="InterPro" id="IPR038690">
    <property type="entry name" value="NusG_2_sf"/>
</dbReference>
<reference evidence="1" key="1">
    <citation type="submission" date="2020-10" db="EMBL/GenBank/DDBJ databases">
        <authorList>
            <person name="Gilroy R."/>
        </authorList>
    </citation>
    <scope>NUCLEOTIDE SEQUENCE</scope>
    <source>
        <strain evidence="1">13766</strain>
    </source>
</reference>
<protein>
    <submittedName>
        <fullName evidence="1">NusG domain II-containing protein</fullName>
    </submittedName>
</protein>
<proteinExistence type="predicted"/>